<feature type="active site" description="Proton acceptor; for dehydratase activity" evidence="6">
    <location>
        <position position="873"/>
    </location>
</feature>
<reference evidence="9 10" key="1">
    <citation type="submission" date="2024-02" db="EMBL/GenBank/DDBJ databases">
        <title>De novo assembly and annotation of 12 fungi associated with fruit tree decline syndrome in Ontario, Canada.</title>
        <authorList>
            <person name="Sulman M."/>
            <person name="Ellouze W."/>
            <person name="Ilyukhin E."/>
        </authorList>
    </citation>
    <scope>NUCLEOTIDE SEQUENCE [LARGE SCALE GENOMIC DNA]</scope>
    <source>
        <strain evidence="9 10">M169</strain>
    </source>
</reference>
<evidence type="ECO:0000256" key="3">
    <source>
        <dbReference type="ARBA" id="ARBA00022679"/>
    </source>
</evidence>
<feature type="domain" description="Ketosynthase family 3 (KS3)" evidence="7">
    <location>
        <begin position="1"/>
        <end position="504"/>
    </location>
</feature>
<dbReference type="SUPFAM" id="SSF50129">
    <property type="entry name" value="GroES-like"/>
    <property type="match status" value="1"/>
</dbReference>
<dbReference type="InterPro" id="IPR036291">
    <property type="entry name" value="NAD(P)-bd_dom_sf"/>
</dbReference>
<dbReference type="Gene3D" id="3.90.180.10">
    <property type="entry name" value="Medium-chain alcohol dehydrogenases, catalytic domain"/>
    <property type="match status" value="1"/>
</dbReference>
<dbReference type="CDD" id="cd05195">
    <property type="entry name" value="enoyl_red"/>
    <property type="match status" value="1"/>
</dbReference>
<evidence type="ECO:0000256" key="5">
    <source>
        <dbReference type="ARBA" id="ARBA00023315"/>
    </source>
</evidence>
<dbReference type="InterPro" id="IPR049552">
    <property type="entry name" value="PKS_DH_N"/>
</dbReference>
<dbReference type="Pfam" id="PF00698">
    <property type="entry name" value="Acyl_transf_1"/>
    <property type="match status" value="1"/>
</dbReference>
<keyword evidence="2" id="KW-0597">Phosphoprotein</keyword>
<keyword evidence="5" id="KW-0012">Acyltransferase</keyword>
<dbReference type="InterPro" id="IPR014030">
    <property type="entry name" value="Ketoacyl_synth_N"/>
</dbReference>
<dbReference type="PANTHER" id="PTHR43775:SF50">
    <property type="entry name" value="HIGHLY REDUCING POLYKETIDE SYNTHASE SRDA"/>
    <property type="match status" value="1"/>
</dbReference>
<dbReference type="PROSITE" id="PS52004">
    <property type="entry name" value="KS3_2"/>
    <property type="match status" value="1"/>
</dbReference>
<dbReference type="Pfam" id="PF21089">
    <property type="entry name" value="PKS_DH_N"/>
    <property type="match status" value="1"/>
</dbReference>
<dbReference type="Gene3D" id="3.10.129.110">
    <property type="entry name" value="Polyketide synthase dehydratase"/>
    <property type="match status" value="1"/>
</dbReference>
<organism evidence="9 10">
    <name type="scientific">Diaporthe eres</name>
    <name type="common">Phomopsis oblonga</name>
    <dbReference type="NCBI Taxonomy" id="83184"/>
    <lineage>
        <taxon>Eukaryota</taxon>
        <taxon>Fungi</taxon>
        <taxon>Dikarya</taxon>
        <taxon>Ascomycota</taxon>
        <taxon>Pezizomycotina</taxon>
        <taxon>Sordariomycetes</taxon>
        <taxon>Sordariomycetidae</taxon>
        <taxon>Diaporthales</taxon>
        <taxon>Diaporthaceae</taxon>
        <taxon>Diaporthe</taxon>
        <taxon>Diaporthe eres species complex</taxon>
    </lineage>
</organism>
<gene>
    <name evidence="9" type="ORF">SLS63_013700</name>
</gene>
<comment type="caution">
    <text evidence="9">The sequence shown here is derived from an EMBL/GenBank/DDBJ whole genome shotgun (WGS) entry which is preliminary data.</text>
</comment>
<dbReference type="CDD" id="cd00833">
    <property type="entry name" value="PKS"/>
    <property type="match status" value="1"/>
</dbReference>
<evidence type="ECO:0000256" key="4">
    <source>
        <dbReference type="ARBA" id="ARBA00023268"/>
    </source>
</evidence>
<dbReference type="InterPro" id="IPR042104">
    <property type="entry name" value="PKS_dehydratase_sf"/>
</dbReference>
<feature type="active site" description="Proton donor; for dehydratase activity" evidence="6">
    <location>
        <position position="1062"/>
    </location>
</feature>
<evidence type="ECO:0000313" key="10">
    <source>
        <dbReference type="Proteomes" id="UP001430848"/>
    </source>
</evidence>
<dbReference type="EMBL" id="JAKNSF020000199">
    <property type="protein sequence ID" value="KAK7707672.1"/>
    <property type="molecule type" value="Genomic_DNA"/>
</dbReference>
<keyword evidence="10" id="KW-1185">Reference proteome</keyword>
<dbReference type="InterPro" id="IPR013154">
    <property type="entry name" value="ADH-like_N"/>
</dbReference>
<dbReference type="InterPro" id="IPR016035">
    <property type="entry name" value="Acyl_Trfase/lysoPLipase"/>
</dbReference>
<keyword evidence="3" id="KW-0808">Transferase</keyword>
<dbReference type="InterPro" id="IPR013149">
    <property type="entry name" value="ADH-like_C"/>
</dbReference>
<evidence type="ECO:0000256" key="1">
    <source>
        <dbReference type="ARBA" id="ARBA00022450"/>
    </source>
</evidence>
<dbReference type="InterPro" id="IPR020807">
    <property type="entry name" value="PKS_DH"/>
</dbReference>
<dbReference type="InterPro" id="IPR014043">
    <property type="entry name" value="Acyl_transferase_dom"/>
</dbReference>
<dbReference type="Gene3D" id="3.40.366.10">
    <property type="entry name" value="Malonyl-Coenzyme A Acyl Carrier Protein, domain 2"/>
    <property type="match status" value="1"/>
</dbReference>
<evidence type="ECO:0000259" key="7">
    <source>
        <dbReference type="PROSITE" id="PS52004"/>
    </source>
</evidence>
<dbReference type="PANTHER" id="PTHR43775">
    <property type="entry name" value="FATTY ACID SYNTHASE"/>
    <property type="match status" value="1"/>
</dbReference>
<dbReference type="Pfam" id="PF00109">
    <property type="entry name" value="ketoacyl-synt"/>
    <property type="match status" value="1"/>
</dbReference>
<proteinExistence type="predicted"/>
<dbReference type="InterPro" id="IPR032821">
    <property type="entry name" value="PKS_assoc"/>
</dbReference>
<dbReference type="InterPro" id="IPR020843">
    <property type="entry name" value="ER"/>
</dbReference>
<dbReference type="Pfam" id="PF16197">
    <property type="entry name" value="KAsynt_C_assoc"/>
    <property type="match status" value="1"/>
</dbReference>
<dbReference type="Gene3D" id="3.40.47.10">
    <property type="match status" value="2"/>
</dbReference>
<dbReference type="SMART" id="SM00827">
    <property type="entry name" value="PKS_AT"/>
    <property type="match status" value="1"/>
</dbReference>
<dbReference type="InterPro" id="IPR001227">
    <property type="entry name" value="Ac_transferase_dom_sf"/>
</dbReference>
<dbReference type="SMART" id="SM00829">
    <property type="entry name" value="PKS_ER"/>
    <property type="match status" value="1"/>
</dbReference>
<dbReference type="PROSITE" id="PS52019">
    <property type="entry name" value="PKS_MFAS_DH"/>
    <property type="match status" value="1"/>
</dbReference>
<dbReference type="InterPro" id="IPR011032">
    <property type="entry name" value="GroES-like_sf"/>
</dbReference>
<accession>A0ABR1NMQ9</accession>
<dbReference type="InterPro" id="IPR050091">
    <property type="entry name" value="PKS_NRPS_Biosynth_Enz"/>
</dbReference>
<evidence type="ECO:0000256" key="2">
    <source>
        <dbReference type="ARBA" id="ARBA00022553"/>
    </source>
</evidence>
<feature type="domain" description="PKS/mFAS DH" evidence="8">
    <location>
        <begin position="841"/>
        <end position="1164"/>
    </location>
</feature>
<dbReference type="Gene3D" id="3.40.50.720">
    <property type="entry name" value="NAD(P)-binding Rossmann-like Domain"/>
    <property type="match status" value="1"/>
</dbReference>
<feature type="region of interest" description="C-terminal hotdog fold" evidence="6">
    <location>
        <begin position="993"/>
        <end position="1164"/>
    </location>
</feature>
<dbReference type="Pfam" id="PF00107">
    <property type="entry name" value="ADH_zinc_N"/>
    <property type="match status" value="1"/>
</dbReference>
<dbReference type="SUPFAM" id="SSF55048">
    <property type="entry name" value="Probable ACP-binding domain of malonyl-CoA ACP transacylase"/>
    <property type="match status" value="1"/>
</dbReference>
<dbReference type="InterPro" id="IPR049551">
    <property type="entry name" value="PKS_DH_C"/>
</dbReference>
<dbReference type="InterPro" id="IPR020841">
    <property type="entry name" value="PKS_Beta-ketoAc_synthase_dom"/>
</dbReference>
<dbReference type="InterPro" id="IPR018201">
    <property type="entry name" value="Ketoacyl_synth_AS"/>
</dbReference>
<dbReference type="SUPFAM" id="SSF53901">
    <property type="entry name" value="Thiolase-like"/>
    <property type="match status" value="2"/>
</dbReference>
<dbReference type="SMART" id="SM00826">
    <property type="entry name" value="PKS_DH"/>
    <property type="match status" value="1"/>
</dbReference>
<evidence type="ECO:0000313" key="9">
    <source>
        <dbReference type="EMBL" id="KAK7707672.1"/>
    </source>
</evidence>
<dbReference type="InterPro" id="IPR016039">
    <property type="entry name" value="Thiolase-like"/>
</dbReference>
<dbReference type="Pfam" id="PF14765">
    <property type="entry name" value="PS-DH"/>
    <property type="match status" value="1"/>
</dbReference>
<dbReference type="Pfam" id="PF08240">
    <property type="entry name" value="ADH_N"/>
    <property type="match status" value="1"/>
</dbReference>
<dbReference type="InterPro" id="IPR016036">
    <property type="entry name" value="Malonyl_transacylase_ACP-bd"/>
</dbReference>
<protein>
    <submittedName>
        <fullName evidence="9">Type I Iterative PKS</fullName>
    </submittedName>
</protein>
<keyword evidence="1" id="KW-0596">Phosphopantetheine</keyword>
<dbReference type="SUPFAM" id="SSF52151">
    <property type="entry name" value="FabD/lysophospholipase-like"/>
    <property type="match status" value="1"/>
</dbReference>
<feature type="region of interest" description="N-terminal hotdog fold" evidence="6">
    <location>
        <begin position="841"/>
        <end position="978"/>
    </location>
</feature>
<name>A0ABR1NMQ9_DIAER</name>
<dbReference type="SMART" id="SM00825">
    <property type="entry name" value="PKS_KS"/>
    <property type="match status" value="1"/>
</dbReference>
<sequence>MACRLPGGINSASGLWEFLMRKGCAQGPVPVQRFNRDGFYNAGGNSGSRGGLMDVNGGYFLDEDVRTFDNAFFGIHNLEAASMDPQQRKLLEIVYECLEHAGTSLDAVSGTNTGVFVGNFTLDHQTMQSRDIDAIHRFSATGCGTTILANRISHVFNLQGPSLTLDTACSSSLYALHSAVSALDAGDCDAAVVAAVNLIMSPEQCIAAAKSGVLSPTSTCHTFDDTADGYGRAEGMNAIYLKRLSSAIRDGDKIWAVVRGTAVNAEAASGLTALIKVALALSHAKVPPTYGVANLSSKLSLNSRNMKVVTEAEDWPRELRRASVNAFGYGGANAHAILEGASSYLGVEIQTTLDSPRRSDQSGMIVLPVSAASSRSLATRLSQVRKVVEAGDTDTLRTLAYTLGERASNLNTRSVIYARCEPYKSPEVLNLNAEPEIVGTIGVTLPVAMVFTGQGAQYANMGKDLLLENEVFRRSIRSLDNSLRALLPPGHVPGWTLENAILEPPEASHMYEASRSQPVCTAIQIALVDLVRSWGINSCAVVGHSSGEIAAAYAAGLLHAPQAIIVAYFRGLAVDKITRKGAMLAAGIHADLARDLIQQACLDTEVSIACINSPESVTLSGSTDGIEHLMTEIQKQGKFARRLHTGQRAYHSAMIEEVGELYERMIDPYLDYKSDQETDLGLTTQMYSSVLASAEEDALILGKSSISARYWRQNLEQPVQFFLALSTLLKRYKKVHLVEVGPHPALKGPVQQVRSHLKRDNLSVPYSCTLIRDKNSDLCMKQLSGDLFLRNHTLSWKSVNCITGPGLSIELPPYPWDYSTGILWHEPRASIELRNRRHPRHELLGSQLAGGSGVSWAWRNVLNLDEVPWVRDHKLESQIVFPASAYLAMAIEALSQTRSTPSQTADSFEFRHVSISSALTIPDDDSKDGVELHTALSFREISRSSISQDWHDFSISSFAAGKATVHCSGNIRTEHSSSCAMSTDAIIIANPEGFEEWPNMSIWYHKFASEGLKFGPSFQSVEKLQTDSFRTRCEAKGLTPLVPIVSEGLHKPRYPMHPITIDACIQVAIMGSGAGDISHVHEDESFDAKDVVFPLVDRICFKTASPTAGYMGTALELDRYISGFLAQCRDADMELGGEEHLPAMGALVDLAGHLNPRMRVLEIGDSAQCRREALLELLGDGTGFCRYKSWDSGSIDDTGAIQLRAGNDGGDNRPESAWDLLLVHTTQDVSCWIDHIDSCISDQGVVVAENTAMGIESLQRRHFTVTELPGSRVILASRLSIGVISKMEGLEAIFVIIAIHQIADVRLRKQTMCISLLELEHAFLACMEQREMDCLRYITDTVTNILWLSGATQLGKSPVPDLALSNGFSRALMLEQPSLNFVVLDEGPICHHDDITYANVARVIRSSCINDSTEVDKEFIQKDGLLYISRFGPDFDLNSLFSRRLQTQNRILRSKLSAAHPAKLALGGNGSGDTIHFEQVREPTSETPNGFIDVLVKAISLNPKDVYALQGRLETRGATTALEFSGVVTSVGPDVMHLKIGERVVVGMPCQFATSQRVPIWAAHKLLPEEQYTVMSTFPTIYGTALYALVHRAYLRRGESVLIHGGAGAFGFAAITIAKRILGTSTKIYTTAGSQARKRFIVEELAIPESNIFHSRTTSFAADIKSATDGHGVDVVINFLTGDLLRAGWECVSKFGRFVEVGKRDLLDAGRLDMHVFLQNATFTAFDFSDLYYRQMESPDDTFSRYVI</sequence>
<evidence type="ECO:0000256" key="6">
    <source>
        <dbReference type="PROSITE-ProRule" id="PRU01363"/>
    </source>
</evidence>
<dbReference type="Proteomes" id="UP001430848">
    <property type="component" value="Unassembled WGS sequence"/>
</dbReference>
<evidence type="ECO:0000259" key="8">
    <source>
        <dbReference type="PROSITE" id="PS52019"/>
    </source>
</evidence>
<dbReference type="InterPro" id="IPR049900">
    <property type="entry name" value="PKS_mFAS_DH"/>
</dbReference>
<keyword evidence="4" id="KW-0511">Multifunctional enzyme</keyword>
<dbReference type="SUPFAM" id="SSF51735">
    <property type="entry name" value="NAD(P)-binding Rossmann-fold domains"/>
    <property type="match status" value="1"/>
</dbReference>
<dbReference type="PROSITE" id="PS00606">
    <property type="entry name" value="KS3_1"/>
    <property type="match status" value="1"/>
</dbReference>